<evidence type="ECO:0000256" key="7">
    <source>
        <dbReference type="PROSITE-ProRule" id="PRU00182"/>
    </source>
</evidence>
<dbReference type="FunFam" id="3.30.2350.10:FF:000006">
    <property type="entry name" value="Pseudouridine synthase"/>
    <property type="match status" value="1"/>
</dbReference>
<reference evidence="11 12" key="1">
    <citation type="submission" date="2019-08" db="EMBL/GenBank/DDBJ databases">
        <title>Aureimonas fodiniaquatilis sp. nov., isolated from a coal mine wastewater.</title>
        <authorList>
            <person name="Kim W."/>
        </authorList>
    </citation>
    <scope>NUCLEOTIDE SEQUENCE [LARGE SCALE GENOMIC DNA]</scope>
    <source>
        <strain evidence="11 12">CAU 1482</strain>
    </source>
</reference>
<evidence type="ECO:0000256" key="4">
    <source>
        <dbReference type="ARBA" id="ARBA00036882"/>
    </source>
</evidence>
<comment type="catalytic activity">
    <reaction evidence="8">
        <text>a uridine in RNA = a pseudouridine in RNA</text>
        <dbReference type="Rhea" id="RHEA:48348"/>
        <dbReference type="Rhea" id="RHEA-COMP:12068"/>
        <dbReference type="Rhea" id="RHEA-COMP:12069"/>
        <dbReference type="ChEBI" id="CHEBI:65314"/>
        <dbReference type="ChEBI" id="CHEBI:65315"/>
    </reaction>
</comment>
<dbReference type="InterPro" id="IPR020103">
    <property type="entry name" value="PsdUridine_synth_cat_dom_sf"/>
</dbReference>
<organism evidence="11 12">
    <name type="scientific">Aureimonas fodinaquatilis</name>
    <dbReference type="NCBI Taxonomy" id="2565783"/>
    <lineage>
        <taxon>Bacteria</taxon>
        <taxon>Pseudomonadati</taxon>
        <taxon>Pseudomonadota</taxon>
        <taxon>Alphaproteobacteria</taxon>
        <taxon>Hyphomicrobiales</taxon>
        <taxon>Aurantimonadaceae</taxon>
        <taxon>Aureimonas</taxon>
    </lineage>
</organism>
<feature type="domain" description="RNA-binding S4" evidence="10">
    <location>
        <begin position="26"/>
        <end position="70"/>
    </location>
</feature>
<protein>
    <recommendedName>
        <fullName evidence="8">Pseudouridine synthase</fullName>
        <ecNumber evidence="8">5.4.99.-</ecNumber>
    </recommendedName>
</protein>
<dbReference type="InterPro" id="IPR050188">
    <property type="entry name" value="RluA_PseudoU_synthase"/>
</dbReference>
<dbReference type="Proteomes" id="UP000324738">
    <property type="component" value="Unassembled WGS sequence"/>
</dbReference>
<dbReference type="CDD" id="cd02869">
    <property type="entry name" value="PseudoU_synth_RluA_like"/>
    <property type="match status" value="1"/>
</dbReference>
<dbReference type="GO" id="GO:0160140">
    <property type="term" value="F:23S rRNA pseudouridine(1911/1915/1917) synthase activity"/>
    <property type="evidence" value="ECO:0007669"/>
    <property type="project" value="UniProtKB-EC"/>
</dbReference>
<dbReference type="SUPFAM" id="SSF55120">
    <property type="entry name" value="Pseudouridine synthase"/>
    <property type="match status" value="1"/>
</dbReference>
<evidence type="ECO:0000256" key="8">
    <source>
        <dbReference type="RuleBase" id="RU362028"/>
    </source>
</evidence>
<gene>
    <name evidence="11" type="ORF">FPY71_11830</name>
</gene>
<evidence type="ECO:0000256" key="1">
    <source>
        <dbReference type="ARBA" id="ARBA00010876"/>
    </source>
</evidence>
<evidence type="ECO:0000256" key="6">
    <source>
        <dbReference type="PIRSR" id="PIRSR606225-1"/>
    </source>
</evidence>
<sequence length="339" mass="37032">MSFVGTEEEEEDASSFIVNEELTGSRLDQFLNTELAGKFSRSRIQALIVQGAVTLNGQAILQSKHRVVTGEHYMLAVPEPTDAAPAPEAITLNVLYEDTSLIVIDKPAGLVVHPGAGNWTGTLVNALLHHCGDSLSGIGGVKRPGIVHRLDKETSGVLVVAKNDLAHRKLAEQFAAHGRDGQMQRVYLALVWNIPERREGKVNAPLARSMTDRTKRSVVPAGRPDARHAVTHYRVEKSFTAHGADAALVSCRLETGRTHQIRVHMAHIGHPLIGDGVYGAGFRSKSQKLDEPLRALVENFTRQALHASMLTFVHPGTEEVMRFESPMPKDMQDLVTGFS</sequence>
<dbReference type="OrthoDB" id="9807829at2"/>
<dbReference type="CDD" id="cd00165">
    <property type="entry name" value="S4"/>
    <property type="match status" value="1"/>
</dbReference>
<evidence type="ECO:0000256" key="5">
    <source>
        <dbReference type="ARBA" id="ARBA00056072"/>
    </source>
</evidence>
<comment type="function">
    <text evidence="5">Responsible for synthesis of pseudouridine from uracil at positions 1911, 1915 and 1917 in 23S ribosomal RNA.</text>
</comment>
<dbReference type="InterPro" id="IPR036986">
    <property type="entry name" value="S4_RNA-bd_sf"/>
</dbReference>
<name>A0A5B0DWK0_9HYPH</name>
<dbReference type="InterPro" id="IPR006224">
    <property type="entry name" value="PsdUridine_synth_RluA-like_CS"/>
</dbReference>
<dbReference type="GO" id="GO:0003723">
    <property type="term" value="F:RNA binding"/>
    <property type="evidence" value="ECO:0007669"/>
    <property type="project" value="UniProtKB-KW"/>
</dbReference>
<dbReference type="Pfam" id="PF00849">
    <property type="entry name" value="PseudoU_synth_2"/>
    <property type="match status" value="1"/>
</dbReference>
<dbReference type="EC" id="5.4.99.-" evidence="8"/>
<proteinExistence type="inferred from homology"/>
<evidence type="ECO:0000259" key="9">
    <source>
        <dbReference type="Pfam" id="PF00849"/>
    </source>
</evidence>
<dbReference type="PANTHER" id="PTHR21600">
    <property type="entry name" value="MITOCHONDRIAL RNA PSEUDOURIDINE SYNTHASE"/>
    <property type="match status" value="1"/>
</dbReference>
<accession>A0A5B0DWK0</accession>
<dbReference type="PROSITE" id="PS50889">
    <property type="entry name" value="S4"/>
    <property type="match status" value="1"/>
</dbReference>
<dbReference type="InterPro" id="IPR002942">
    <property type="entry name" value="S4_RNA-bd"/>
</dbReference>
<comment type="caution">
    <text evidence="11">The sequence shown here is derived from an EMBL/GenBank/DDBJ whole genome shotgun (WGS) entry which is preliminary data.</text>
</comment>
<dbReference type="AlphaFoldDB" id="A0A5B0DWK0"/>
<dbReference type="InterPro" id="IPR006145">
    <property type="entry name" value="PsdUridine_synth_RsuA/RluA"/>
</dbReference>
<dbReference type="Gene3D" id="3.30.2350.10">
    <property type="entry name" value="Pseudouridine synthase"/>
    <property type="match status" value="1"/>
</dbReference>
<dbReference type="Pfam" id="PF01479">
    <property type="entry name" value="S4"/>
    <property type="match status" value="1"/>
</dbReference>
<evidence type="ECO:0000256" key="3">
    <source>
        <dbReference type="ARBA" id="ARBA00023235"/>
    </source>
</evidence>
<comment type="catalytic activity">
    <reaction evidence="4">
        <text>uridine(1911/1915/1917) in 23S rRNA = pseudouridine(1911/1915/1917) in 23S rRNA</text>
        <dbReference type="Rhea" id="RHEA:42524"/>
        <dbReference type="Rhea" id="RHEA-COMP:10097"/>
        <dbReference type="Rhea" id="RHEA-COMP:10098"/>
        <dbReference type="ChEBI" id="CHEBI:65314"/>
        <dbReference type="ChEBI" id="CHEBI:65315"/>
        <dbReference type="EC" id="5.4.99.23"/>
    </reaction>
</comment>
<evidence type="ECO:0000259" key="10">
    <source>
        <dbReference type="Pfam" id="PF01479"/>
    </source>
</evidence>
<feature type="active site" evidence="6">
    <location>
        <position position="151"/>
    </location>
</feature>
<evidence type="ECO:0000256" key="2">
    <source>
        <dbReference type="ARBA" id="ARBA00022884"/>
    </source>
</evidence>
<keyword evidence="12" id="KW-1185">Reference proteome</keyword>
<dbReference type="InterPro" id="IPR006225">
    <property type="entry name" value="PsdUridine_synth_RluC/D"/>
</dbReference>
<dbReference type="EMBL" id="VTWH01000002">
    <property type="protein sequence ID" value="KAA0971124.1"/>
    <property type="molecule type" value="Genomic_DNA"/>
</dbReference>
<keyword evidence="3 8" id="KW-0413">Isomerase</keyword>
<dbReference type="Gene3D" id="3.10.290.10">
    <property type="entry name" value="RNA-binding S4 domain"/>
    <property type="match status" value="1"/>
</dbReference>
<feature type="domain" description="Pseudouridine synthase RsuA/RluA-like" evidence="9">
    <location>
        <begin position="101"/>
        <end position="267"/>
    </location>
</feature>
<dbReference type="PROSITE" id="PS01129">
    <property type="entry name" value="PSI_RLU"/>
    <property type="match status" value="1"/>
</dbReference>
<dbReference type="SUPFAM" id="SSF55174">
    <property type="entry name" value="Alpha-L RNA-binding motif"/>
    <property type="match status" value="1"/>
</dbReference>
<dbReference type="NCBIfam" id="TIGR00005">
    <property type="entry name" value="rluA_subfam"/>
    <property type="match status" value="1"/>
</dbReference>
<keyword evidence="2 7" id="KW-0694">RNA-binding</keyword>
<dbReference type="GO" id="GO:0000455">
    <property type="term" value="P:enzyme-directed rRNA pseudouridine synthesis"/>
    <property type="evidence" value="ECO:0007669"/>
    <property type="project" value="TreeGrafter"/>
</dbReference>
<dbReference type="PANTHER" id="PTHR21600:SF44">
    <property type="entry name" value="RIBOSOMAL LARGE SUBUNIT PSEUDOURIDINE SYNTHASE D"/>
    <property type="match status" value="1"/>
</dbReference>
<evidence type="ECO:0000313" key="12">
    <source>
        <dbReference type="Proteomes" id="UP000324738"/>
    </source>
</evidence>
<evidence type="ECO:0000313" key="11">
    <source>
        <dbReference type="EMBL" id="KAA0971124.1"/>
    </source>
</evidence>
<comment type="similarity">
    <text evidence="1 8">Belongs to the pseudouridine synthase RluA family.</text>
</comment>